<organism evidence="6 7">
    <name type="scientific">Promicromonospora umidemergens</name>
    <dbReference type="NCBI Taxonomy" id="629679"/>
    <lineage>
        <taxon>Bacteria</taxon>
        <taxon>Bacillati</taxon>
        <taxon>Actinomycetota</taxon>
        <taxon>Actinomycetes</taxon>
        <taxon>Micrococcales</taxon>
        <taxon>Promicromonosporaceae</taxon>
        <taxon>Promicromonospora</taxon>
    </lineage>
</organism>
<dbReference type="SUPFAM" id="SSF56349">
    <property type="entry name" value="DNA breaking-rejoining enzymes"/>
    <property type="match status" value="1"/>
</dbReference>
<dbReference type="EMBL" id="BAABHM010000012">
    <property type="protein sequence ID" value="GAA4706435.1"/>
    <property type="molecule type" value="Genomic_DNA"/>
</dbReference>
<feature type="compositionally biased region" description="Basic and acidic residues" evidence="4">
    <location>
        <begin position="437"/>
        <end position="446"/>
    </location>
</feature>
<keyword evidence="3" id="KW-0233">DNA recombination</keyword>
<evidence type="ECO:0000256" key="4">
    <source>
        <dbReference type="SAM" id="MobiDB-lite"/>
    </source>
</evidence>
<feature type="region of interest" description="Disordered" evidence="4">
    <location>
        <begin position="1"/>
        <end position="21"/>
    </location>
</feature>
<dbReference type="InterPro" id="IPR010998">
    <property type="entry name" value="Integrase_recombinase_N"/>
</dbReference>
<feature type="compositionally biased region" description="Polar residues" evidence="4">
    <location>
        <begin position="425"/>
        <end position="436"/>
    </location>
</feature>
<dbReference type="RefSeq" id="WP_253869350.1">
    <property type="nucleotide sequence ID" value="NZ_BAABHM010000012.1"/>
</dbReference>
<accession>A0ABP8XHQ6</accession>
<evidence type="ECO:0000313" key="7">
    <source>
        <dbReference type="Proteomes" id="UP001500843"/>
    </source>
</evidence>
<dbReference type="InterPro" id="IPR013762">
    <property type="entry name" value="Integrase-like_cat_sf"/>
</dbReference>
<dbReference type="InterPro" id="IPR053876">
    <property type="entry name" value="Phage_int_M"/>
</dbReference>
<dbReference type="Pfam" id="PF00589">
    <property type="entry name" value="Phage_integrase"/>
    <property type="match status" value="1"/>
</dbReference>
<keyword evidence="7" id="KW-1185">Reference proteome</keyword>
<dbReference type="PROSITE" id="PS51898">
    <property type="entry name" value="TYR_RECOMBINASE"/>
    <property type="match status" value="1"/>
</dbReference>
<dbReference type="Proteomes" id="UP001500843">
    <property type="component" value="Unassembled WGS sequence"/>
</dbReference>
<keyword evidence="2" id="KW-0238">DNA-binding</keyword>
<protein>
    <submittedName>
        <fullName evidence="6">Tyrosine-type recombinase/integrase</fullName>
    </submittedName>
</protein>
<evidence type="ECO:0000256" key="3">
    <source>
        <dbReference type="ARBA" id="ARBA00023172"/>
    </source>
</evidence>
<evidence type="ECO:0000259" key="5">
    <source>
        <dbReference type="PROSITE" id="PS51898"/>
    </source>
</evidence>
<name>A0ABP8XHQ6_9MICO</name>
<comment type="caution">
    <text evidence="6">The sequence shown here is derived from an EMBL/GenBank/DDBJ whole genome shotgun (WGS) entry which is preliminary data.</text>
</comment>
<reference evidence="7" key="1">
    <citation type="journal article" date="2019" name="Int. J. Syst. Evol. Microbiol.">
        <title>The Global Catalogue of Microorganisms (GCM) 10K type strain sequencing project: providing services to taxonomists for standard genome sequencing and annotation.</title>
        <authorList>
            <consortium name="The Broad Institute Genomics Platform"/>
            <consortium name="The Broad Institute Genome Sequencing Center for Infectious Disease"/>
            <person name="Wu L."/>
            <person name="Ma J."/>
        </authorList>
    </citation>
    <scope>NUCLEOTIDE SEQUENCE [LARGE SCALE GENOMIC DNA]</scope>
    <source>
        <strain evidence="7">JCM 17975</strain>
    </source>
</reference>
<dbReference type="Gene3D" id="1.10.150.130">
    <property type="match status" value="1"/>
</dbReference>
<proteinExistence type="inferred from homology"/>
<dbReference type="InterPro" id="IPR050090">
    <property type="entry name" value="Tyrosine_recombinase_XerCD"/>
</dbReference>
<evidence type="ECO:0000256" key="2">
    <source>
        <dbReference type="ARBA" id="ARBA00023125"/>
    </source>
</evidence>
<sequence length="446" mass="49094">MGRTELQPGEHGNISIKQTGPKTWRARTRLKLMTGEIVPVSRNGSHEDKARLKVQAAVAELLKAARGSDELKPESKVGLACRQWITEMRVRSTWPRPPMRPQTIDKYEYQLDRYAVPVLGKKRLNELTPALCQRLIDSIVARGKPGERDMTTTAVRIRSVLNMVLDRAVIHDAIRDNPMRKTITPDLKKPVPRAITATDVYRLRKAVREWVECGRDRPGPDPSRNLAVVIDVLLGTGARIGEALALRWGEVDLDSADGVSRVTIAATMVPIRGQGCVRQDIPKTDAGERVITLPPFVVESLRTIQPATVTAAMPVFPSRRYRDDGTVLRCQAPSNLRRQLRAALAAADMTGEVYPHLLRSTVATFVARKRGVAEAAALLGHKIQAGVTGRNYIERLRHAPDVSAVLQAMVEIGEQEARLRKVGQGTKSGAANGNDSSEARTEVRAA</sequence>
<dbReference type="PANTHER" id="PTHR30349">
    <property type="entry name" value="PHAGE INTEGRASE-RELATED"/>
    <property type="match status" value="1"/>
</dbReference>
<dbReference type="InterPro" id="IPR002104">
    <property type="entry name" value="Integrase_catalytic"/>
</dbReference>
<comment type="similarity">
    <text evidence="1">Belongs to the 'phage' integrase family.</text>
</comment>
<gene>
    <name evidence="6" type="ORF">GCM10023198_30670</name>
</gene>
<evidence type="ECO:0000256" key="1">
    <source>
        <dbReference type="ARBA" id="ARBA00008857"/>
    </source>
</evidence>
<dbReference type="Gene3D" id="1.10.443.10">
    <property type="entry name" value="Intergrase catalytic core"/>
    <property type="match status" value="1"/>
</dbReference>
<dbReference type="InterPro" id="IPR011010">
    <property type="entry name" value="DNA_brk_join_enz"/>
</dbReference>
<dbReference type="PANTHER" id="PTHR30349:SF41">
    <property type="entry name" value="INTEGRASE_RECOMBINASE PROTEIN MJ0367-RELATED"/>
    <property type="match status" value="1"/>
</dbReference>
<feature type="domain" description="Tyr recombinase" evidence="5">
    <location>
        <begin position="190"/>
        <end position="407"/>
    </location>
</feature>
<dbReference type="Pfam" id="PF22022">
    <property type="entry name" value="Phage_int_M"/>
    <property type="match status" value="1"/>
</dbReference>
<feature type="region of interest" description="Disordered" evidence="4">
    <location>
        <begin position="421"/>
        <end position="446"/>
    </location>
</feature>
<evidence type="ECO:0000313" key="6">
    <source>
        <dbReference type="EMBL" id="GAA4706435.1"/>
    </source>
</evidence>